<dbReference type="RefSeq" id="WP_187078960.1">
    <property type="nucleotide sequence ID" value="NZ_JACORT010000015.1"/>
</dbReference>
<accession>A0A923SEF1</accession>
<dbReference type="EMBL" id="JACORT010000015">
    <property type="protein sequence ID" value="MBC5786223.1"/>
    <property type="molecule type" value="Genomic_DNA"/>
</dbReference>
<dbReference type="PANTHER" id="PTHR11895:SF173">
    <property type="entry name" value="GLUTAMYL-TRNA AMIDOTRANSFERASE SUBUNIT A"/>
    <property type="match status" value="1"/>
</dbReference>
<dbReference type="GO" id="GO:0004040">
    <property type="term" value="F:amidase activity"/>
    <property type="evidence" value="ECO:0007669"/>
    <property type="project" value="UniProtKB-EC"/>
</dbReference>
<evidence type="ECO:0000313" key="3">
    <source>
        <dbReference type="Proteomes" id="UP000608513"/>
    </source>
</evidence>
<dbReference type="NCBIfam" id="NF005450">
    <property type="entry name" value="PRK07042.1"/>
    <property type="match status" value="1"/>
</dbReference>
<dbReference type="AlphaFoldDB" id="A0A923SEF1"/>
<dbReference type="Proteomes" id="UP000608513">
    <property type="component" value="Unassembled WGS sequence"/>
</dbReference>
<keyword evidence="2" id="KW-0378">Hydrolase</keyword>
<evidence type="ECO:0000259" key="1">
    <source>
        <dbReference type="Pfam" id="PF01425"/>
    </source>
</evidence>
<organism evidence="2 3">
    <name type="scientific">Ramlibacter cellulosilyticus</name>
    <dbReference type="NCBI Taxonomy" id="2764187"/>
    <lineage>
        <taxon>Bacteria</taxon>
        <taxon>Pseudomonadati</taxon>
        <taxon>Pseudomonadota</taxon>
        <taxon>Betaproteobacteria</taxon>
        <taxon>Burkholderiales</taxon>
        <taxon>Comamonadaceae</taxon>
        <taxon>Ramlibacter</taxon>
    </lineage>
</organism>
<dbReference type="PANTHER" id="PTHR11895">
    <property type="entry name" value="TRANSAMIDASE"/>
    <property type="match status" value="1"/>
</dbReference>
<evidence type="ECO:0000313" key="2">
    <source>
        <dbReference type="EMBL" id="MBC5786223.1"/>
    </source>
</evidence>
<comment type="caution">
    <text evidence="2">The sequence shown here is derived from an EMBL/GenBank/DDBJ whole genome shotgun (WGS) entry which is preliminary data.</text>
</comment>
<name>A0A923SEF1_9BURK</name>
<sequence>MAEALHELSAPALIELYRRREVSPVEVARSVLGHVERWEQHLQALYLLRPDAVMEQARASEARWRQGQPLGLVDGVPVTIKDNIATRGDPTPLGTAATELVASTVDAPPAARVREQGGVILAKTTMPDYGMLSSGLSSFHKLARNPWDRTKTPGGSSSGAGAAAAAGYGPLHLGTDIGGSLRLPASWCGIFTLKPSLGRIPIDPPYMGRAAGPMTRTVADAALLMDVLSRPDDRDSMSLPAQDIPWSTFDAGVERLRGLRIGLLLEAGCGLGVEPEVRAAVERAALLFERAGAVVAPMKPFMTQGMLDGMDHFWRMRSHVDMRALPPDVKARVLPYIQQWADSAAGMTGEAVFRAVHQFHLTRVATVNACRPFDYVISPVSPVPAFAAELPSPTNDPMRPLEHIGFTVPFNMSEQPAASINCGYTASGLPIGLQIAGKRFDDLGVLQVARAFEQVREAQRPWPQPPSEAIFHVD</sequence>
<proteinExistence type="predicted"/>
<dbReference type="InterPro" id="IPR036928">
    <property type="entry name" value="AS_sf"/>
</dbReference>
<dbReference type="EC" id="3.5.1.4" evidence="2"/>
<dbReference type="InterPro" id="IPR023631">
    <property type="entry name" value="Amidase_dom"/>
</dbReference>
<dbReference type="Pfam" id="PF01425">
    <property type="entry name" value="Amidase"/>
    <property type="match status" value="1"/>
</dbReference>
<dbReference type="SUPFAM" id="SSF75304">
    <property type="entry name" value="Amidase signature (AS) enzymes"/>
    <property type="match status" value="1"/>
</dbReference>
<feature type="domain" description="Amidase" evidence="1">
    <location>
        <begin position="26"/>
        <end position="445"/>
    </location>
</feature>
<reference evidence="2" key="1">
    <citation type="submission" date="2020-08" db="EMBL/GenBank/DDBJ databases">
        <title>Ramlibacter sp. USB13 16S ribosomal RNA gene genome sequencing and assembly.</title>
        <authorList>
            <person name="Kang M."/>
        </authorList>
    </citation>
    <scope>NUCLEOTIDE SEQUENCE</scope>
    <source>
        <strain evidence="2">USB13</strain>
    </source>
</reference>
<dbReference type="InterPro" id="IPR000120">
    <property type="entry name" value="Amidase"/>
</dbReference>
<gene>
    <name evidence="2" type="ORF">H8N03_25020</name>
</gene>
<protein>
    <submittedName>
        <fullName evidence="2">Amidase</fullName>
        <ecNumber evidence="2">3.5.1.4</ecNumber>
    </submittedName>
</protein>
<dbReference type="Gene3D" id="3.90.1300.10">
    <property type="entry name" value="Amidase signature (AS) domain"/>
    <property type="match status" value="1"/>
</dbReference>
<keyword evidence="3" id="KW-1185">Reference proteome</keyword>